<evidence type="ECO:0000313" key="4">
    <source>
        <dbReference type="Proteomes" id="UP000276834"/>
    </source>
</evidence>
<name>A0A3L8S7U7_CHLGU</name>
<dbReference type="EMBL" id="QUSF01000050">
    <property type="protein sequence ID" value="RLV97884.1"/>
    <property type="molecule type" value="Genomic_DNA"/>
</dbReference>
<protein>
    <recommendedName>
        <fullName evidence="5">Coiled-coil domain-containing protein 183</fullName>
    </recommendedName>
</protein>
<evidence type="ECO:0000313" key="3">
    <source>
        <dbReference type="EMBL" id="RLV97884.1"/>
    </source>
</evidence>
<dbReference type="PANTHER" id="PTHR47115">
    <property type="entry name" value="COILED-COIL DOMAIN-CONTAINING PROTEIN 183"/>
    <property type="match status" value="1"/>
</dbReference>
<dbReference type="AlphaFoldDB" id="A0A3L8S7U7"/>
<dbReference type="Proteomes" id="UP000276834">
    <property type="component" value="Unassembled WGS sequence"/>
</dbReference>
<comment type="caution">
    <text evidence="3">The sequence shown here is derived from an EMBL/GenBank/DDBJ whole genome shotgun (WGS) entry which is preliminary data.</text>
</comment>
<feature type="compositionally biased region" description="Basic and acidic residues" evidence="2">
    <location>
        <begin position="299"/>
        <end position="309"/>
    </location>
</feature>
<evidence type="ECO:0000256" key="2">
    <source>
        <dbReference type="SAM" id="MobiDB-lite"/>
    </source>
</evidence>
<keyword evidence="4" id="KW-1185">Reference proteome</keyword>
<sequence length="582" mass="67085">MVEQETWPVAVDRATVTVPRWNPAVTTLRRLPGQQGLAVCPAGTGMVGQGMEAPGSTRGPKASLSQRSQEMRVLVDLQEQGRKIFAQSCEEKLGQNRELLPSLQTALQEDSNILEFVLKYNKLPIKDAFGEGQELVSATENLEVVIKKIEAKVHDQVKVCDMLLHQLKQWSQARDERQRHLQDLQHAETDPKWQEPQLQTIRQLGNDIEKMLMKIHSGEIVTKLYLRLQEVLRRELVYLPRYLDLLSGMTVMYHEELTARTSLKANNVIKKLMAEAGPQVRVEKQLRDQSLAEQRKHIESLRRQEESKRQQRQQAVSMLSAEQDLSSSETVVGADLEAAMAKMQREAFVTDKMEKAKTALQCSCLWEIPSSIQAQRKSLANLQQHIDECNEKKEVLKKTLKELELKHAVLKFNQPDSTTRLQEEDLRENLKQEEARLEQMRAQMLKSQKRLIEFENIIDNLFLRLQGILIPGKEDSGAVVGLEEKLQHCEQKLQFLKEKVASRPEDSTDERSETFAKVRNLLEERTAGETQNLKISFEDEEAMEDDTLDFDDEDHDYIPSREDIKKQGLQLIRMNTRRRKKK</sequence>
<evidence type="ECO:0000256" key="1">
    <source>
        <dbReference type="SAM" id="Coils"/>
    </source>
</evidence>
<reference evidence="3 4" key="1">
    <citation type="journal article" date="2018" name="Proc. R. Soc. B">
        <title>A non-coding region near Follistatin controls head colour polymorphism in the Gouldian finch.</title>
        <authorList>
            <person name="Toomey M.B."/>
            <person name="Marques C.I."/>
            <person name="Andrade P."/>
            <person name="Araujo P.M."/>
            <person name="Sabatino S."/>
            <person name="Gazda M.A."/>
            <person name="Afonso S."/>
            <person name="Lopes R.J."/>
            <person name="Corbo J.C."/>
            <person name="Carneiro M."/>
        </authorList>
    </citation>
    <scope>NUCLEOTIDE SEQUENCE [LARGE SCALE GENOMIC DNA]</scope>
    <source>
        <strain evidence="3">Red01</strain>
        <tissue evidence="3">Muscle</tissue>
    </source>
</reference>
<proteinExistence type="predicted"/>
<feature type="region of interest" description="Disordered" evidence="2">
    <location>
        <begin position="299"/>
        <end position="322"/>
    </location>
</feature>
<accession>A0A3L8S7U7</accession>
<keyword evidence="1" id="KW-0175">Coiled coil</keyword>
<evidence type="ECO:0008006" key="5">
    <source>
        <dbReference type="Google" id="ProtNLM"/>
    </source>
</evidence>
<organism evidence="3 4">
    <name type="scientific">Chloebia gouldiae</name>
    <name type="common">Gouldian finch</name>
    <name type="synonym">Erythrura gouldiae</name>
    <dbReference type="NCBI Taxonomy" id="44316"/>
    <lineage>
        <taxon>Eukaryota</taxon>
        <taxon>Metazoa</taxon>
        <taxon>Chordata</taxon>
        <taxon>Craniata</taxon>
        <taxon>Vertebrata</taxon>
        <taxon>Euteleostomi</taxon>
        <taxon>Archelosauria</taxon>
        <taxon>Archosauria</taxon>
        <taxon>Dinosauria</taxon>
        <taxon>Saurischia</taxon>
        <taxon>Theropoda</taxon>
        <taxon>Coelurosauria</taxon>
        <taxon>Aves</taxon>
        <taxon>Neognathae</taxon>
        <taxon>Neoaves</taxon>
        <taxon>Telluraves</taxon>
        <taxon>Australaves</taxon>
        <taxon>Passeriformes</taxon>
        <taxon>Passeroidea</taxon>
        <taxon>Passeridae</taxon>
        <taxon>Chloebia</taxon>
    </lineage>
</organism>
<dbReference type="PANTHER" id="PTHR47115:SF1">
    <property type="entry name" value="COILED-COIL DOMAIN-CONTAINING PROTEIN 183"/>
    <property type="match status" value="1"/>
</dbReference>
<gene>
    <name evidence="3" type="ORF">DV515_00011334</name>
</gene>
<feature type="coiled-coil region" evidence="1">
    <location>
        <begin position="372"/>
        <end position="499"/>
    </location>
</feature>
<dbReference type="OrthoDB" id="10255247at2759"/>
<dbReference type="InterPro" id="IPR043247">
    <property type="entry name" value="CCDC183"/>
</dbReference>